<dbReference type="InterPro" id="IPR009403">
    <property type="entry name" value="UPF0637"/>
</dbReference>
<dbReference type="Proteomes" id="UP000051845">
    <property type="component" value="Unassembled WGS sequence"/>
</dbReference>
<proteinExistence type="predicted"/>
<dbReference type="PATRIC" id="fig|1423733.4.peg.728"/>
<accession>A0A0R2BMT7</accession>
<organism evidence="1 2">
    <name type="scientific">Secundilactobacillus collinoides DSM 20515 = JCM 1123</name>
    <dbReference type="NCBI Taxonomy" id="1423733"/>
    <lineage>
        <taxon>Bacteria</taxon>
        <taxon>Bacillati</taxon>
        <taxon>Bacillota</taxon>
        <taxon>Bacilli</taxon>
        <taxon>Lactobacillales</taxon>
        <taxon>Lactobacillaceae</taxon>
        <taxon>Secundilactobacillus</taxon>
    </lineage>
</organism>
<comment type="caution">
    <text evidence="1">The sequence shown here is derived from an EMBL/GenBank/DDBJ whole genome shotgun (WGS) entry which is preliminary data.</text>
</comment>
<dbReference type="AlphaFoldDB" id="A0A0R2BMT7"/>
<name>A0A0R2BMT7_SECCO</name>
<protein>
    <submittedName>
        <fullName evidence="1">Uncharacterized protein</fullName>
    </submittedName>
</protein>
<evidence type="ECO:0000313" key="1">
    <source>
        <dbReference type="EMBL" id="KRM77014.1"/>
    </source>
</evidence>
<dbReference type="Pfam" id="PF06335">
    <property type="entry name" value="DUF1054"/>
    <property type="match status" value="1"/>
</dbReference>
<dbReference type="InterPro" id="IPR053707">
    <property type="entry name" value="UPF0637_domain_sf"/>
</dbReference>
<evidence type="ECO:0000313" key="2">
    <source>
        <dbReference type="Proteomes" id="UP000051845"/>
    </source>
</evidence>
<dbReference type="Gene3D" id="3.30.930.20">
    <property type="entry name" value="Protein of unknown function DUF1054"/>
    <property type="match status" value="1"/>
</dbReference>
<dbReference type="SUPFAM" id="SSF142913">
    <property type="entry name" value="YktB/PF0168-like"/>
    <property type="match status" value="1"/>
</dbReference>
<sequence>MTAVFNQEDFDVFKDQTLPGRMAGVRGVIDPKFEAIAPVIKEALQQSAPVADHIAKHLRRFKNPPMNTWIAFNQNPRGYKMTPHLMLGFWDDRLFLWLGTLAEASDRELMITRWQTLLPDLVKLPAGFEISPDHMAKKSTTATMAGLKQQLDRYETVKQADFMVGRQWFKDDAVFQHPKDLKQILIETTQQLAPFYTALNAD</sequence>
<reference evidence="1 2" key="1">
    <citation type="journal article" date="2015" name="Genome Announc.">
        <title>Expanding the biotechnology potential of lactobacilli through comparative genomics of 213 strains and associated genera.</title>
        <authorList>
            <person name="Sun Z."/>
            <person name="Harris H.M."/>
            <person name="McCann A."/>
            <person name="Guo C."/>
            <person name="Argimon S."/>
            <person name="Zhang W."/>
            <person name="Yang X."/>
            <person name="Jeffery I.B."/>
            <person name="Cooney J.C."/>
            <person name="Kagawa T.F."/>
            <person name="Liu W."/>
            <person name="Song Y."/>
            <person name="Salvetti E."/>
            <person name="Wrobel A."/>
            <person name="Rasinkangas P."/>
            <person name="Parkhill J."/>
            <person name="Rea M.C."/>
            <person name="O'Sullivan O."/>
            <person name="Ritari J."/>
            <person name="Douillard F.P."/>
            <person name="Paul Ross R."/>
            <person name="Yang R."/>
            <person name="Briner A.E."/>
            <person name="Felis G.E."/>
            <person name="de Vos W.M."/>
            <person name="Barrangou R."/>
            <person name="Klaenhammer T.R."/>
            <person name="Caufield P.W."/>
            <person name="Cui Y."/>
            <person name="Zhang H."/>
            <person name="O'Toole P.W."/>
        </authorList>
    </citation>
    <scope>NUCLEOTIDE SEQUENCE [LARGE SCALE GENOMIC DNA]</scope>
    <source>
        <strain evidence="1 2">DSM 20515</strain>
    </source>
</reference>
<dbReference type="STRING" id="33960.TY91_08630"/>
<dbReference type="EMBL" id="AYYR01000014">
    <property type="protein sequence ID" value="KRM77014.1"/>
    <property type="molecule type" value="Genomic_DNA"/>
</dbReference>
<gene>
    <name evidence="1" type="ORF">FC82_GL000699</name>
</gene>